<name>A0A6J6ZE03_9ZZZZ</name>
<accession>A0A6J6ZE03</accession>
<reference evidence="1" key="1">
    <citation type="submission" date="2020-05" db="EMBL/GenBank/DDBJ databases">
        <authorList>
            <person name="Chiriac C."/>
            <person name="Salcher M."/>
            <person name="Ghai R."/>
            <person name="Kavagutti S V."/>
        </authorList>
    </citation>
    <scope>NUCLEOTIDE SEQUENCE</scope>
</reference>
<evidence type="ECO:0000313" key="2">
    <source>
        <dbReference type="EMBL" id="CAB4990594.1"/>
    </source>
</evidence>
<sequence length="166" mass="18072">MSDNVVRYDLSGLEPLERALLIEVLAGESIRYELHEAVLLILKEDEDLVDLLIGVIETSVSSSGAPAVPTREVSPAPYAGPSCQICGARPAAPIVLRRQTGMVVVSTTRTLDAMLCSRCGEAAARNYQRQTALKGWTGVRSALMNPFIIATNSRNRREHQRRLGGK</sequence>
<dbReference type="EMBL" id="CAFAAJ010000163">
    <property type="protein sequence ID" value="CAB4817856.1"/>
    <property type="molecule type" value="Genomic_DNA"/>
</dbReference>
<proteinExistence type="predicted"/>
<dbReference type="AlphaFoldDB" id="A0A6J6ZE03"/>
<organism evidence="1">
    <name type="scientific">freshwater metagenome</name>
    <dbReference type="NCBI Taxonomy" id="449393"/>
    <lineage>
        <taxon>unclassified sequences</taxon>
        <taxon>metagenomes</taxon>
        <taxon>ecological metagenomes</taxon>
    </lineage>
</organism>
<dbReference type="EMBL" id="CAFBON010000106">
    <property type="protein sequence ID" value="CAB4990594.1"/>
    <property type="molecule type" value="Genomic_DNA"/>
</dbReference>
<gene>
    <name evidence="1" type="ORF">UFOPK3001_02021</name>
    <name evidence="2" type="ORF">UFOPK3954_01134</name>
</gene>
<protein>
    <submittedName>
        <fullName evidence="1">Unannotated protein</fullName>
    </submittedName>
</protein>
<evidence type="ECO:0000313" key="1">
    <source>
        <dbReference type="EMBL" id="CAB4817856.1"/>
    </source>
</evidence>